<comment type="caution">
    <text evidence="6">The sequence shown here is derived from an EMBL/GenBank/DDBJ whole genome shotgun (WGS) entry which is preliminary data.</text>
</comment>
<dbReference type="Gene3D" id="3.40.640.10">
    <property type="entry name" value="Type I PLP-dependent aspartate aminotransferase-like (Major domain)"/>
    <property type="match status" value="1"/>
</dbReference>
<keyword evidence="4 5" id="KW-0663">Pyridoxal phosphate</keyword>
<evidence type="ECO:0000256" key="3">
    <source>
        <dbReference type="ARBA" id="ARBA00022679"/>
    </source>
</evidence>
<dbReference type="PANTHER" id="PTHR43094">
    <property type="entry name" value="AMINOTRANSFERASE"/>
    <property type="match status" value="1"/>
</dbReference>
<comment type="similarity">
    <text evidence="1 5">Belongs to the class-III pyridoxal-phosphate-dependent aminotransferase family.</text>
</comment>
<evidence type="ECO:0000313" key="6">
    <source>
        <dbReference type="EMBL" id="CDQ40350.1"/>
    </source>
</evidence>
<dbReference type="InterPro" id="IPR049704">
    <property type="entry name" value="Aminotrans_3_PPA_site"/>
</dbReference>
<dbReference type="GO" id="GO:0008483">
    <property type="term" value="F:transaminase activity"/>
    <property type="evidence" value="ECO:0007669"/>
    <property type="project" value="UniProtKB-KW"/>
</dbReference>
<sequence>MKAVRNQGKSILEKDQENVWHHISKYNDKSHPLIAKEAKGSWIIDYQGNKYLDGMSGLWCVNVGYGREVLAKAAYEQMNQMAYMSMTQSHIPGIELADKLNELLDDDYMFFYSNSGSDANEVAFKIARQYHEQKGDTSRYKIISRYRAYHGSSMGALSATGQPLRKYKFEPLTAGFLHVAPPDNYRKPDHLSIEEYNLQQAKAIEDTIIWEQEETIAAVIMEPIITGGGILIPDPVYVKAVQDICRRHGVLLIIDEVICGFGRTGRMFGHMNYDIKPDIITMAKGLTSAYLPLSVTAVRKDIYEVFTNESADNYFRHVNTFGGNPAACAVALKNIEIMEEENLTSQSAVLGEHLKNELQELNNHSYVGDIRGIGLLLGIELVEDKTSKQPAKPERVAKIIKECKDHGLIIGKNGDTVAGFNNIITLCPPLSITDDELEFMIAIIKQVFEANETSKL</sequence>
<gene>
    <name evidence="6" type="primary">tpa_3</name>
    <name evidence="6" type="ORF">BN990_02672</name>
</gene>
<dbReference type="InterPro" id="IPR005814">
    <property type="entry name" value="Aminotrans_3"/>
</dbReference>
<name>A0A024QDS4_9BACI</name>
<dbReference type="PROSITE" id="PS00600">
    <property type="entry name" value="AA_TRANSFER_CLASS_3"/>
    <property type="match status" value="1"/>
</dbReference>
<dbReference type="Gene3D" id="3.90.1150.10">
    <property type="entry name" value="Aspartate Aminotransferase, domain 1"/>
    <property type="match status" value="1"/>
</dbReference>
<evidence type="ECO:0000256" key="2">
    <source>
        <dbReference type="ARBA" id="ARBA00022576"/>
    </source>
</evidence>
<evidence type="ECO:0000256" key="5">
    <source>
        <dbReference type="RuleBase" id="RU003560"/>
    </source>
</evidence>
<dbReference type="PIRSF" id="PIRSF000521">
    <property type="entry name" value="Transaminase_4ab_Lys_Orn"/>
    <property type="match status" value="1"/>
</dbReference>
<dbReference type="EMBL" id="CCDP010000001">
    <property type="protein sequence ID" value="CDQ40350.1"/>
    <property type="molecule type" value="Genomic_DNA"/>
</dbReference>
<evidence type="ECO:0000313" key="7">
    <source>
        <dbReference type="Proteomes" id="UP000028875"/>
    </source>
</evidence>
<proteinExistence type="inferred from homology"/>
<dbReference type="eggNOG" id="COG0161">
    <property type="taxonomic scope" value="Bacteria"/>
</dbReference>
<dbReference type="FunFam" id="3.40.640.10:FF:000014">
    <property type="entry name" value="Adenosylmethionine-8-amino-7-oxononanoate aminotransferase, probable"/>
    <property type="match status" value="1"/>
</dbReference>
<dbReference type="OrthoDB" id="9807885at2"/>
<protein>
    <submittedName>
        <fullName evidence="6">Taurine--pyruvate aminotransferase</fullName>
    </submittedName>
</protein>
<keyword evidence="7" id="KW-1185">Reference proteome</keyword>
<organism evidence="6 7">
    <name type="scientific">Virgibacillus massiliensis</name>
    <dbReference type="NCBI Taxonomy" id="1462526"/>
    <lineage>
        <taxon>Bacteria</taxon>
        <taxon>Bacillati</taxon>
        <taxon>Bacillota</taxon>
        <taxon>Bacilli</taxon>
        <taxon>Bacillales</taxon>
        <taxon>Bacillaceae</taxon>
        <taxon>Virgibacillus</taxon>
    </lineage>
</organism>
<dbReference type="RefSeq" id="WP_021291813.1">
    <property type="nucleotide sequence ID" value="NZ_BNER01000004.1"/>
</dbReference>
<evidence type="ECO:0000256" key="1">
    <source>
        <dbReference type="ARBA" id="ARBA00008954"/>
    </source>
</evidence>
<reference evidence="6 7" key="1">
    <citation type="submission" date="2014-03" db="EMBL/GenBank/DDBJ databases">
        <authorList>
            <person name="Urmite Genomes U."/>
        </authorList>
    </citation>
    <scope>NUCLEOTIDE SEQUENCE [LARGE SCALE GENOMIC DNA]</scope>
    <source>
        <strain evidence="6 7">Vm-5</strain>
    </source>
</reference>
<dbReference type="Pfam" id="PF00202">
    <property type="entry name" value="Aminotran_3"/>
    <property type="match status" value="1"/>
</dbReference>
<dbReference type="CDD" id="cd00610">
    <property type="entry name" value="OAT_like"/>
    <property type="match status" value="1"/>
</dbReference>
<dbReference type="InterPro" id="IPR015422">
    <property type="entry name" value="PyrdxlP-dep_Trfase_small"/>
</dbReference>
<evidence type="ECO:0000256" key="4">
    <source>
        <dbReference type="ARBA" id="ARBA00022898"/>
    </source>
</evidence>
<keyword evidence="6" id="KW-0670">Pyruvate</keyword>
<dbReference type="AlphaFoldDB" id="A0A024QDS4"/>
<dbReference type="InterPro" id="IPR015424">
    <property type="entry name" value="PyrdxlP-dep_Trfase"/>
</dbReference>
<dbReference type="NCBIfam" id="NF005812">
    <property type="entry name" value="PRK07678.1"/>
    <property type="match status" value="1"/>
</dbReference>
<dbReference type="PANTHER" id="PTHR43094:SF1">
    <property type="entry name" value="AMINOTRANSFERASE CLASS-III"/>
    <property type="match status" value="1"/>
</dbReference>
<keyword evidence="2 6" id="KW-0032">Aminotransferase</keyword>
<dbReference type="STRING" id="1462526.BN990_02672"/>
<reference evidence="7" key="2">
    <citation type="submission" date="2014-05" db="EMBL/GenBank/DDBJ databases">
        <title>Draft genome sequence of Virgibacillus massiliensis Vm-5.</title>
        <authorList>
            <person name="Khelaifia S."/>
            <person name="Croce O."/>
            <person name="Lagier J.C."/>
            <person name="Raoult D."/>
        </authorList>
    </citation>
    <scope>NUCLEOTIDE SEQUENCE [LARGE SCALE GENOMIC DNA]</scope>
    <source>
        <strain evidence="7">Vm-5</strain>
    </source>
</reference>
<dbReference type="SUPFAM" id="SSF53383">
    <property type="entry name" value="PLP-dependent transferases"/>
    <property type="match status" value="1"/>
</dbReference>
<dbReference type="InterPro" id="IPR015421">
    <property type="entry name" value="PyrdxlP-dep_Trfase_major"/>
</dbReference>
<dbReference type="GO" id="GO:0030170">
    <property type="term" value="F:pyridoxal phosphate binding"/>
    <property type="evidence" value="ECO:0007669"/>
    <property type="project" value="InterPro"/>
</dbReference>
<accession>A0A024QDS4</accession>
<keyword evidence="3 6" id="KW-0808">Transferase</keyword>
<dbReference type="Proteomes" id="UP000028875">
    <property type="component" value="Unassembled WGS sequence"/>
</dbReference>